<dbReference type="AlphaFoldDB" id="A0A8A7QWT2"/>
<evidence type="ECO:0000256" key="1">
    <source>
        <dbReference type="SAM" id="MobiDB-lite"/>
    </source>
</evidence>
<evidence type="ECO:0000313" key="2">
    <source>
        <dbReference type="EMBL" id="QTM65091.2"/>
    </source>
</evidence>
<feature type="region of interest" description="Disordered" evidence="1">
    <location>
        <begin position="27"/>
        <end position="58"/>
    </location>
</feature>
<reference evidence="2 3" key="1">
    <citation type="journal article" date="2019" name="Ecotoxicol. Environ. Saf.">
        <title>Microbial characterization of heavy metal resistant bacterial strains isolated from an electroplating wastewater treatment plant.</title>
        <authorList>
            <person name="Cai X."/>
            <person name="Zheng X."/>
            <person name="Zhang D."/>
            <person name="Iqbal W."/>
            <person name="Liu C."/>
            <person name="Yang B."/>
            <person name="Zhao X."/>
            <person name="Lu X."/>
            <person name="Mao Y."/>
        </authorList>
    </citation>
    <scope>NUCLEOTIDE SEQUENCE [LARGE SCALE GENOMIC DNA]</scope>
    <source>
        <strain evidence="2 3">Ni1-3</strain>
    </source>
</reference>
<evidence type="ECO:0000313" key="3">
    <source>
        <dbReference type="Proteomes" id="UP000321124"/>
    </source>
</evidence>
<dbReference type="KEGG" id="sdeo:D0436_23820"/>
<dbReference type="Proteomes" id="UP000321124">
    <property type="component" value="Chromosome"/>
</dbReference>
<protein>
    <submittedName>
        <fullName evidence="2">Uncharacterized protein</fullName>
    </submittedName>
</protein>
<dbReference type="RefSeq" id="WP_208662485.1">
    <property type="nucleotide sequence ID" value="NZ_CP031775.2"/>
</dbReference>
<accession>A0A8A7QWT2</accession>
<dbReference type="EMBL" id="CP031775">
    <property type="protein sequence ID" value="QTM65091.2"/>
    <property type="molecule type" value="Genomic_DNA"/>
</dbReference>
<sequence length="58" mass="6196">MNISTSSLMLAHSYAVNRSSLTAALQAQPAPAKVEELNESAKERAREASQGESIDTYA</sequence>
<feature type="compositionally biased region" description="Basic and acidic residues" evidence="1">
    <location>
        <begin position="33"/>
        <end position="49"/>
    </location>
</feature>
<proteinExistence type="predicted"/>
<name>A0A8A7QWT2_9GAMM</name>
<organism evidence="2 3">
    <name type="scientific">Shewanella decolorationis</name>
    <dbReference type="NCBI Taxonomy" id="256839"/>
    <lineage>
        <taxon>Bacteria</taxon>
        <taxon>Pseudomonadati</taxon>
        <taxon>Pseudomonadota</taxon>
        <taxon>Gammaproteobacteria</taxon>
        <taxon>Alteromonadales</taxon>
        <taxon>Shewanellaceae</taxon>
        <taxon>Shewanella</taxon>
    </lineage>
</organism>
<gene>
    <name evidence="2" type="ORF">D0436_23820</name>
</gene>